<reference evidence="3" key="1">
    <citation type="submission" date="2014-06" db="EMBL/GenBank/DDBJ databases">
        <authorList>
            <person name="Berkman P.J."/>
        </authorList>
    </citation>
    <scope>NUCLEOTIDE SEQUENCE [LARGE SCALE GENOMIC DNA]</scope>
</reference>
<evidence type="ECO:0000256" key="1">
    <source>
        <dbReference type="SAM" id="MobiDB-lite"/>
    </source>
</evidence>
<evidence type="ECO:0000313" key="3">
    <source>
        <dbReference type="Proteomes" id="UP000242770"/>
    </source>
</evidence>
<dbReference type="AlphaFoldDB" id="A0A0F7S1D1"/>
<keyword evidence="3" id="KW-1185">Reference proteome</keyword>
<organism evidence="2 3">
    <name type="scientific">Sporisorium scitamineum</name>
    <dbReference type="NCBI Taxonomy" id="49012"/>
    <lineage>
        <taxon>Eukaryota</taxon>
        <taxon>Fungi</taxon>
        <taxon>Dikarya</taxon>
        <taxon>Basidiomycota</taxon>
        <taxon>Ustilaginomycotina</taxon>
        <taxon>Ustilaginomycetes</taxon>
        <taxon>Ustilaginales</taxon>
        <taxon>Ustilaginaceae</taxon>
        <taxon>Sporisorium</taxon>
    </lineage>
</organism>
<sequence length="62" mass="6921">MPLPSKRGSEPGFPTPEDPPDTSSTSGNLNTAWVITTLGRAGRQSLRRYTILSRTHVWRKKL</sequence>
<protein>
    <submittedName>
        <fullName evidence="2">Uncharacterized protein</fullName>
    </submittedName>
</protein>
<proteinExistence type="predicted"/>
<evidence type="ECO:0000313" key="2">
    <source>
        <dbReference type="EMBL" id="CDS00777.1"/>
    </source>
</evidence>
<feature type="region of interest" description="Disordered" evidence="1">
    <location>
        <begin position="1"/>
        <end position="29"/>
    </location>
</feature>
<dbReference type="Proteomes" id="UP000242770">
    <property type="component" value="Unassembled WGS sequence"/>
</dbReference>
<name>A0A0F7S1D1_9BASI</name>
<accession>A0A0F7S1D1</accession>
<gene>
    <name evidence="2" type="primary">SSCI50620.1</name>
</gene>
<dbReference type="EMBL" id="CCFA01003003">
    <property type="protein sequence ID" value="CDS00777.1"/>
    <property type="molecule type" value="Genomic_DNA"/>
</dbReference>